<evidence type="ECO:0000256" key="7">
    <source>
        <dbReference type="ARBA" id="ARBA00032903"/>
    </source>
</evidence>
<evidence type="ECO:0000313" key="10">
    <source>
        <dbReference type="EMBL" id="KFI82309.1"/>
    </source>
</evidence>
<sequence length="381" mass="39967">MTFGLDQSMDAIQLTGIQPSDAAMGGGTAAGFPSFEADVTLHMDLAEAGASGDITTTVDYEQIARRVASALKAGSHDLIESVAQSVADAVLLSHRVHDVEVTVRQHRHISGVSLGEVAVVVNRANAGSALASEDAAYADTRLPEGGKAPTAASVASAELSGPARSVRGDDPGMRMSGDGRYDEEGAQEALRKAERHTAVIAMSGGDRSVAEGAFRTAIVILDGVPGSQVVGISPLYSYDADTASDSVRTSAVVIVECVAGRQELLSIMRSIEFAQGRGARGKASVDTAASGDAGDEEAPTNQHAALALLRYDEESALTGERQGHGDRSSIHPEVLVAWHELDEETWDQQTTSSLSEDELNHAERYARVNRISDEWILGGMS</sequence>
<dbReference type="InterPro" id="IPR043133">
    <property type="entry name" value="GTP-CH-I_C/QueF"/>
</dbReference>
<dbReference type="InterPro" id="IPR035907">
    <property type="entry name" value="Hppk_sf"/>
</dbReference>
<keyword evidence="6" id="KW-0456">Lyase</keyword>
<dbReference type="InterPro" id="IPR006156">
    <property type="entry name" value="Dihydroneopterin_aldolase"/>
</dbReference>
<comment type="similarity">
    <text evidence="3">Belongs to the DHNA family.</text>
</comment>
<dbReference type="PANTHER" id="PTHR42844:SF1">
    <property type="entry name" value="DIHYDRONEOPTERIN ALDOLASE 1-RELATED"/>
    <property type="match status" value="1"/>
</dbReference>
<dbReference type="SMART" id="SM00905">
    <property type="entry name" value="FolB"/>
    <property type="match status" value="1"/>
</dbReference>
<dbReference type="SUPFAM" id="SSF55620">
    <property type="entry name" value="Tetrahydrobiopterin biosynthesis enzymes-like"/>
    <property type="match status" value="1"/>
</dbReference>
<protein>
    <recommendedName>
        <fullName evidence="4">dihydroneopterin aldolase</fullName>
        <ecNumber evidence="4">4.1.2.25</ecNumber>
    </recommendedName>
    <alternativeName>
        <fullName evidence="7">7,8-dihydroneopterin aldolase</fullName>
    </alternativeName>
</protein>
<evidence type="ECO:0000256" key="5">
    <source>
        <dbReference type="ARBA" id="ARBA00022909"/>
    </source>
</evidence>
<evidence type="ECO:0000313" key="11">
    <source>
        <dbReference type="Proteomes" id="UP000029050"/>
    </source>
</evidence>
<dbReference type="GO" id="GO:0005737">
    <property type="term" value="C:cytoplasm"/>
    <property type="evidence" value="ECO:0007669"/>
    <property type="project" value="TreeGrafter"/>
</dbReference>
<evidence type="ECO:0000256" key="2">
    <source>
        <dbReference type="ARBA" id="ARBA00005013"/>
    </source>
</evidence>
<evidence type="ECO:0000256" key="6">
    <source>
        <dbReference type="ARBA" id="ARBA00023239"/>
    </source>
</evidence>
<comment type="catalytic activity">
    <reaction evidence="1">
        <text>7,8-dihydroneopterin = 6-hydroxymethyl-7,8-dihydropterin + glycolaldehyde</text>
        <dbReference type="Rhea" id="RHEA:10540"/>
        <dbReference type="ChEBI" id="CHEBI:17001"/>
        <dbReference type="ChEBI" id="CHEBI:17071"/>
        <dbReference type="ChEBI" id="CHEBI:44841"/>
        <dbReference type="EC" id="4.1.2.25"/>
    </reaction>
</comment>
<keyword evidence="11" id="KW-1185">Reference proteome</keyword>
<name>A0A087CGA9_9BIFI</name>
<accession>A0A087CGA9</accession>
<evidence type="ECO:0000259" key="9">
    <source>
        <dbReference type="SMART" id="SM00905"/>
    </source>
</evidence>
<evidence type="ECO:0000256" key="3">
    <source>
        <dbReference type="ARBA" id="ARBA00005708"/>
    </source>
</evidence>
<gene>
    <name evidence="10" type="ORF">BPSY_1160</name>
</gene>
<dbReference type="Pfam" id="PF02152">
    <property type="entry name" value="FolB"/>
    <property type="match status" value="1"/>
</dbReference>
<dbReference type="STRING" id="218140.BPSY_1160"/>
<dbReference type="GO" id="GO:0046656">
    <property type="term" value="P:folic acid biosynthetic process"/>
    <property type="evidence" value="ECO:0007669"/>
    <property type="project" value="UniProtKB-KW"/>
</dbReference>
<dbReference type="eggNOG" id="COG1539">
    <property type="taxonomic scope" value="Bacteria"/>
</dbReference>
<dbReference type="Gene3D" id="3.30.1130.10">
    <property type="match status" value="1"/>
</dbReference>
<dbReference type="EMBL" id="JGZI01000009">
    <property type="protein sequence ID" value="KFI82309.1"/>
    <property type="molecule type" value="Genomic_DNA"/>
</dbReference>
<comment type="caution">
    <text evidence="10">The sequence shown here is derived from an EMBL/GenBank/DDBJ whole genome shotgun (WGS) entry which is preliminary data.</text>
</comment>
<dbReference type="EC" id="4.1.2.25" evidence="4"/>
<dbReference type="SUPFAM" id="SSF55083">
    <property type="entry name" value="6-hydroxymethyl-7,8-dihydropterin pyrophosphokinase, HPPK"/>
    <property type="match status" value="1"/>
</dbReference>
<organism evidence="10 11">
    <name type="scientific">Bifidobacterium psychraerophilum</name>
    <dbReference type="NCBI Taxonomy" id="218140"/>
    <lineage>
        <taxon>Bacteria</taxon>
        <taxon>Bacillati</taxon>
        <taxon>Actinomycetota</taxon>
        <taxon>Actinomycetes</taxon>
        <taxon>Bifidobacteriales</taxon>
        <taxon>Bifidobacteriaceae</taxon>
        <taxon>Bifidobacterium</taxon>
    </lineage>
</organism>
<dbReference type="AlphaFoldDB" id="A0A087CGA9"/>
<dbReference type="GO" id="GO:0004150">
    <property type="term" value="F:dihydroneopterin aldolase activity"/>
    <property type="evidence" value="ECO:0007669"/>
    <property type="project" value="UniProtKB-EC"/>
</dbReference>
<dbReference type="PANTHER" id="PTHR42844">
    <property type="entry name" value="DIHYDRONEOPTERIN ALDOLASE 1-RELATED"/>
    <property type="match status" value="1"/>
</dbReference>
<dbReference type="Proteomes" id="UP000029050">
    <property type="component" value="Unassembled WGS sequence"/>
</dbReference>
<keyword evidence="5" id="KW-0289">Folate biosynthesis</keyword>
<comment type="pathway">
    <text evidence="2">Cofactor biosynthesis; tetrahydrofolate biosynthesis; 2-amino-4-hydroxy-6-hydroxymethyl-7,8-dihydropteridine diphosphate from 7,8-dihydroneopterin triphosphate: step 3/4.</text>
</comment>
<proteinExistence type="inferred from homology"/>
<reference evidence="10 11" key="1">
    <citation type="submission" date="2014-03" db="EMBL/GenBank/DDBJ databases">
        <title>Genomics of Bifidobacteria.</title>
        <authorList>
            <person name="Ventura M."/>
            <person name="Milani C."/>
            <person name="Lugli G.A."/>
        </authorList>
    </citation>
    <scope>NUCLEOTIDE SEQUENCE [LARGE SCALE GENOMIC DNA]</scope>
    <source>
        <strain evidence="10 11">LMG 21775</strain>
    </source>
</reference>
<dbReference type="InterPro" id="IPR006157">
    <property type="entry name" value="FolB_dom"/>
</dbReference>
<feature type="compositionally biased region" description="Basic and acidic residues" evidence="8">
    <location>
        <begin position="166"/>
        <end position="178"/>
    </location>
</feature>
<evidence type="ECO:0000256" key="1">
    <source>
        <dbReference type="ARBA" id="ARBA00001353"/>
    </source>
</evidence>
<feature type="domain" description="Dihydroneopterin aldolase/epimerase" evidence="9">
    <location>
        <begin position="12"/>
        <end position="123"/>
    </location>
</feature>
<evidence type="ECO:0000256" key="4">
    <source>
        <dbReference type="ARBA" id="ARBA00013043"/>
    </source>
</evidence>
<evidence type="ECO:0000256" key="8">
    <source>
        <dbReference type="SAM" id="MobiDB-lite"/>
    </source>
</evidence>
<feature type="region of interest" description="Disordered" evidence="8">
    <location>
        <begin position="141"/>
        <end position="178"/>
    </location>
</feature>